<feature type="compositionally biased region" description="Polar residues" evidence="1">
    <location>
        <begin position="139"/>
        <end position="156"/>
    </location>
</feature>
<feature type="compositionally biased region" description="Low complexity" evidence="1">
    <location>
        <begin position="311"/>
        <end position="328"/>
    </location>
</feature>
<feature type="compositionally biased region" description="Pro residues" evidence="1">
    <location>
        <begin position="246"/>
        <end position="268"/>
    </location>
</feature>
<feature type="region of interest" description="Disordered" evidence="1">
    <location>
        <begin position="310"/>
        <end position="341"/>
    </location>
</feature>
<gene>
    <name evidence="2" type="ORF">LTR77_000796</name>
</gene>
<accession>A0AAV9PRX3</accession>
<reference evidence="2 3" key="1">
    <citation type="submission" date="2023-08" db="EMBL/GenBank/DDBJ databases">
        <title>Black Yeasts Isolated from many extreme environments.</title>
        <authorList>
            <person name="Coleine C."/>
            <person name="Stajich J.E."/>
            <person name="Selbmann L."/>
        </authorList>
    </citation>
    <scope>NUCLEOTIDE SEQUENCE [LARGE SCALE GENOMIC DNA]</scope>
    <source>
        <strain evidence="2 3">CCFEE 5935</strain>
    </source>
</reference>
<feature type="region of interest" description="Disordered" evidence="1">
    <location>
        <begin position="76"/>
        <end position="176"/>
    </location>
</feature>
<feature type="compositionally biased region" description="Low complexity" evidence="1">
    <location>
        <begin position="553"/>
        <end position="563"/>
    </location>
</feature>
<evidence type="ECO:0000313" key="2">
    <source>
        <dbReference type="EMBL" id="KAK5175657.1"/>
    </source>
</evidence>
<comment type="caution">
    <text evidence="2">The sequence shown here is derived from an EMBL/GenBank/DDBJ whole genome shotgun (WGS) entry which is preliminary data.</text>
</comment>
<feature type="compositionally biased region" description="Polar residues" evidence="1">
    <location>
        <begin position="203"/>
        <end position="227"/>
    </location>
</feature>
<protein>
    <submittedName>
        <fullName evidence="2">Uncharacterized protein</fullName>
    </submittedName>
</protein>
<feature type="region of interest" description="Disordered" evidence="1">
    <location>
        <begin position="1"/>
        <end position="47"/>
    </location>
</feature>
<dbReference type="RefSeq" id="XP_064664295.1">
    <property type="nucleotide sequence ID" value="XM_064798061.1"/>
</dbReference>
<feature type="compositionally biased region" description="Basic and acidic residues" evidence="1">
    <location>
        <begin position="576"/>
        <end position="585"/>
    </location>
</feature>
<evidence type="ECO:0000256" key="1">
    <source>
        <dbReference type="SAM" id="MobiDB-lite"/>
    </source>
</evidence>
<feature type="region of interest" description="Disordered" evidence="1">
    <location>
        <begin position="547"/>
        <end position="590"/>
    </location>
</feature>
<name>A0AAV9PRX3_9PEZI</name>
<feature type="compositionally biased region" description="Basic residues" evidence="1">
    <location>
        <begin position="121"/>
        <end position="132"/>
    </location>
</feature>
<sequence length="710" mass="77746">MANKENQSPLSSRPAFSRLSPNNKPALSSQRDHSACRNPDTPLKVRKTRENLRQHAVFADIPPPCVHAHCTKDHHATPISSSTTVVSNHQLPREQTPAPRADVYATEPAPLATPSSSSRMQRQKSVSRRMLSRVKQGIGNRSKSSHSVRPTESDTSLARRLSGRRKPSQEIDKRSHSFEIARASIDSGIDQTPASVSFVPSTVQRSFTGSTVSTNEALGEGSASNTPDYARQHGELASLRLSPIPSSSPPPNQTPRPPPQRELPPLPQSTPISLHVPCIELCVALSSSAVDLHSKHDIWVAMETTVRPMPTTLDTSGQTSTGTSTVVSARSHPIDDTEGSSTARNVCGSISSLRLCFKPVGGCSVREVIGQKTFKDLKIGQQCSLFIKVHVPRVRIRDSSVDPDPDSLLAELESMIGTLKMEILHLEARYRHCLLPSDNVVTVRHICKVKRPKTESRWSVVGLDATLGSSSDVHVALAQYLAATYSAAHAVDMLQRHIDNAAKDEPAVRQIRDSLMEKMVACDQHRGEDVNPSVIVTDSELDVVPSANPPPATNFTAPSTPAAREQPREMPSTPRTMERKPKLKEQGLLGRPVIAAPPVLSLAKTTISLSGSARPFSPEPCANDEANLERSDSARQLWRHIRRTSLSTKQLEELTTQASKGHLEPPDESVNELQRQALANKRSVGAETLRAWKWDEKLDQDYRPPEAPWM</sequence>
<feature type="compositionally biased region" description="Basic and acidic residues" evidence="1">
    <location>
        <begin position="167"/>
        <end position="176"/>
    </location>
</feature>
<dbReference type="GeneID" id="89922146"/>
<organism evidence="2 3">
    <name type="scientific">Saxophila tyrrhenica</name>
    <dbReference type="NCBI Taxonomy" id="1690608"/>
    <lineage>
        <taxon>Eukaryota</taxon>
        <taxon>Fungi</taxon>
        <taxon>Dikarya</taxon>
        <taxon>Ascomycota</taxon>
        <taxon>Pezizomycotina</taxon>
        <taxon>Dothideomycetes</taxon>
        <taxon>Dothideomycetidae</taxon>
        <taxon>Mycosphaerellales</taxon>
        <taxon>Extremaceae</taxon>
        <taxon>Saxophila</taxon>
    </lineage>
</organism>
<feature type="region of interest" description="Disordered" evidence="1">
    <location>
        <begin position="610"/>
        <end position="629"/>
    </location>
</feature>
<dbReference type="AlphaFoldDB" id="A0AAV9PRX3"/>
<dbReference type="EMBL" id="JAVRRT010000001">
    <property type="protein sequence ID" value="KAK5175657.1"/>
    <property type="molecule type" value="Genomic_DNA"/>
</dbReference>
<keyword evidence="3" id="KW-1185">Reference proteome</keyword>
<evidence type="ECO:0000313" key="3">
    <source>
        <dbReference type="Proteomes" id="UP001337655"/>
    </source>
</evidence>
<feature type="compositionally biased region" description="Polar residues" evidence="1">
    <location>
        <begin position="78"/>
        <end position="90"/>
    </location>
</feature>
<feature type="compositionally biased region" description="Polar residues" evidence="1">
    <location>
        <begin position="19"/>
        <end position="29"/>
    </location>
</feature>
<proteinExistence type="predicted"/>
<dbReference type="Proteomes" id="UP001337655">
    <property type="component" value="Unassembled WGS sequence"/>
</dbReference>
<feature type="compositionally biased region" description="Polar residues" evidence="1">
    <location>
        <begin position="1"/>
        <end position="11"/>
    </location>
</feature>
<feature type="region of interest" description="Disordered" evidence="1">
    <location>
        <begin position="203"/>
        <end position="269"/>
    </location>
</feature>